<comment type="similarity">
    <text evidence="2 7">Belongs to the cytochrome P450 family.</text>
</comment>
<feature type="region of interest" description="Disordered" evidence="8">
    <location>
        <begin position="501"/>
        <end position="524"/>
    </location>
</feature>
<evidence type="ECO:0000313" key="10">
    <source>
        <dbReference type="EMBL" id="KAG7289647.1"/>
    </source>
</evidence>
<evidence type="ECO:0000313" key="11">
    <source>
        <dbReference type="Proteomes" id="UP001197093"/>
    </source>
</evidence>
<keyword evidence="9" id="KW-0472">Membrane</keyword>
<dbReference type="GO" id="GO:0020037">
    <property type="term" value="F:heme binding"/>
    <property type="evidence" value="ECO:0007669"/>
    <property type="project" value="InterPro"/>
</dbReference>
<evidence type="ECO:0000256" key="3">
    <source>
        <dbReference type="ARBA" id="ARBA00022617"/>
    </source>
</evidence>
<dbReference type="PRINTS" id="PR00385">
    <property type="entry name" value="P450"/>
</dbReference>
<evidence type="ECO:0000256" key="7">
    <source>
        <dbReference type="RuleBase" id="RU000461"/>
    </source>
</evidence>
<dbReference type="PANTHER" id="PTHR24305">
    <property type="entry name" value="CYTOCHROME P450"/>
    <property type="match status" value="1"/>
</dbReference>
<keyword evidence="5 6" id="KW-0408">Iron</keyword>
<dbReference type="AlphaFoldDB" id="A0AAD4EY40"/>
<evidence type="ECO:0000256" key="8">
    <source>
        <dbReference type="SAM" id="MobiDB-lite"/>
    </source>
</evidence>
<feature type="transmembrane region" description="Helical" evidence="9">
    <location>
        <begin position="35"/>
        <end position="58"/>
    </location>
</feature>
<evidence type="ECO:0000256" key="6">
    <source>
        <dbReference type="PIRSR" id="PIRSR602401-1"/>
    </source>
</evidence>
<evidence type="ECO:0000256" key="9">
    <source>
        <dbReference type="SAM" id="Phobius"/>
    </source>
</evidence>
<comment type="caution">
    <text evidence="10">The sequence shown here is derived from an EMBL/GenBank/DDBJ whole genome shotgun (WGS) entry which is preliminary data.</text>
</comment>
<dbReference type="Pfam" id="PF00067">
    <property type="entry name" value="p450"/>
    <property type="match status" value="1"/>
</dbReference>
<dbReference type="SUPFAM" id="SSF48264">
    <property type="entry name" value="Cytochrome P450"/>
    <property type="match status" value="1"/>
</dbReference>
<dbReference type="GO" id="GO:0004497">
    <property type="term" value="F:monooxygenase activity"/>
    <property type="evidence" value="ECO:0007669"/>
    <property type="project" value="UniProtKB-KW"/>
</dbReference>
<keyword evidence="11" id="KW-1185">Reference proteome</keyword>
<dbReference type="Proteomes" id="UP001197093">
    <property type="component" value="Unassembled WGS sequence"/>
</dbReference>
<dbReference type="PRINTS" id="PR00463">
    <property type="entry name" value="EP450I"/>
</dbReference>
<evidence type="ECO:0000256" key="1">
    <source>
        <dbReference type="ARBA" id="ARBA00001971"/>
    </source>
</evidence>
<dbReference type="PROSITE" id="PS00086">
    <property type="entry name" value="CYTOCHROME_P450"/>
    <property type="match status" value="1"/>
</dbReference>
<gene>
    <name evidence="10" type="ORF">NEMBOFW57_006022</name>
</gene>
<dbReference type="InterPro" id="IPR002401">
    <property type="entry name" value="Cyt_P450_E_grp-I"/>
</dbReference>
<dbReference type="GO" id="GO:0005506">
    <property type="term" value="F:iron ion binding"/>
    <property type="evidence" value="ECO:0007669"/>
    <property type="project" value="InterPro"/>
</dbReference>
<evidence type="ECO:0000256" key="4">
    <source>
        <dbReference type="ARBA" id="ARBA00022723"/>
    </source>
</evidence>
<dbReference type="PANTHER" id="PTHR24305:SF166">
    <property type="entry name" value="CYTOCHROME P450 12A4, MITOCHONDRIAL-RELATED"/>
    <property type="match status" value="1"/>
</dbReference>
<keyword evidence="9" id="KW-0812">Transmembrane</keyword>
<keyword evidence="7" id="KW-0503">Monooxygenase</keyword>
<keyword evidence="4 6" id="KW-0479">Metal-binding</keyword>
<feature type="binding site" description="axial binding residue" evidence="6">
    <location>
        <position position="551"/>
    </location>
    <ligand>
        <name>heme</name>
        <dbReference type="ChEBI" id="CHEBI:30413"/>
    </ligand>
    <ligandPart>
        <name>Fe</name>
        <dbReference type="ChEBI" id="CHEBI:18248"/>
    </ligandPart>
</feature>
<dbReference type="InterPro" id="IPR001128">
    <property type="entry name" value="Cyt_P450"/>
</dbReference>
<accession>A0AAD4EY40</accession>
<name>A0AAD4EY40_9PEZI</name>
<organism evidence="10 11">
    <name type="scientific">Staphylotrichum longicolle</name>
    <dbReference type="NCBI Taxonomy" id="669026"/>
    <lineage>
        <taxon>Eukaryota</taxon>
        <taxon>Fungi</taxon>
        <taxon>Dikarya</taxon>
        <taxon>Ascomycota</taxon>
        <taxon>Pezizomycotina</taxon>
        <taxon>Sordariomycetes</taxon>
        <taxon>Sordariomycetidae</taxon>
        <taxon>Sordariales</taxon>
        <taxon>Chaetomiaceae</taxon>
        <taxon>Staphylotrichum</taxon>
    </lineage>
</organism>
<keyword evidence="3 6" id="KW-0349">Heme</keyword>
<comment type="cofactor">
    <cofactor evidence="1 6">
        <name>heme</name>
        <dbReference type="ChEBI" id="CHEBI:30413"/>
    </cofactor>
</comment>
<evidence type="ECO:0008006" key="12">
    <source>
        <dbReference type="Google" id="ProtNLM"/>
    </source>
</evidence>
<dbReference type="GO" id="GO:0016705">
    <property type="term" value="F:oxidoreductase activity, acting on paired donors, with incorporation or reduction of molecular oxygen"/>
    <property type="evidence" value="ECO:0007669"/>
    <property type="project" value="InterPro"/>
</dbReference>
<dbReference type="Gene3D" id="1.10.630.10">
    <property type="entry name" value="Cytochrome P450"/>
    <property type="match status" value="1"/>
</dbReference>
<dbReference type="InterPro" id="IPR036396">
    <property type="entry name" value="Cyt_P450_sf"/>
</dbReference>
<reference evidence="10" key="1">
    <citation type="submission" date="2023-02" db="EMBL/GenBank/DDBJ databases">
        <authorList>
            <person name="Palmer J.M."/>
        </authorList>
    </citation>
    <scope>NUCLEOTIDE SEQUENCE</scope>
    <source>
        <strain evidence="10">FW57</strain>
    </source>
</reference>
<dbReference type="InterPro" id="IPR050121">
    <property type="entry name" value="Cytochrome_P450_monoxygenase"/>
</dbReference>
<dbReference type="CDD" id="cd11070">
    <property type="entry name" value="CYP56-like"/>
    <property type="match status" value="1"/>
</dbReference>
<protein>
    <recommendedName>
        <fullName evidence="12">Cytochrome P450</fullName>
    </recommendedName>
</protein>
<sequence>MAFTVLAAIVAAAAAALHRYVSGLRRNIAAARKTGLVYLVVPVSPINLAWQLTFWIWVPIIKLLPNSLWERWLFVMIPEWGYATGQTHFDKLGTDTFMVASPGSLVLYSQSAEVIHRMTQNRELFPKDVAKYGILEMFGRNVLTTEGALWRIHRKVTSASFNEKNAAHTFAEAINQTRGMLNMWFGPEGAKTGMTKTIKSLEHDTMTWALNIIGYVGFGLRLLWPGQTLPRDIDPRLAKYGSLDPPPGHTLTFADSVAVMLERIVAIMVFPEALLRILPFKFAREAYKGKINYVQYMSEFLHDKIEETQSGAPPREGMDIMGQLVQSKYSEKAALASSATAKLDDSSIIGNAFIMIVAGHETTANTLHFALLELANNPATQRRLQRDIDALFGADTDPSTWDYEKSVSPMLASHIGACINETLRLVPPVTGIPKVVSHDADQTITVDGKTHVLPAGLACHLMVVCAHRNPRWWPARPSERTGKKTDLDEFLPERWYRSSAAGSSSSKEAEREEEQLDKGDYGGFQGSDVSASFYRPVRGSYLPFSDGPRSCLGRRIAMVEMGAVLAVIFQRYSIELAVDEWAGDAEVEGMNSEERREVYRRAQEKSRETIRQADSVLTLKLHGGRYVPVRFVKRGKERFVSDPMLS</sequence>
<evidence type="ECO:0000256" key="2">
    <source>
        <dbReference type="ARBA" id="ARBA00010617"/>
    </source>
</evidence>
<proteinExistence type="inferred from homology"/>
<dbReference type="InterPro" id="IPR017972">
    <property type="entry name" value="Cyt_P450_CS"/>
</dbReference>
<keyword evidence="7" id="KW-0560">Oxidoreductase</keyword>
<dbReference type="EMBL" id="JAHCVI010000002">
    <property type="protein sequence ID" value="KAG7289647.1"/>
    <property type="molecule type" value="Genomic_DNA"/>
</dbReference>
<keyword evidence="9" id="KW-1133">Transmembrane helix</keyword>
<evidence type="ECO:0000256" key="5">
    <source>
        <dbReference type="ARBA" id="ARBA00023004"/>
    </source>
</evidence>